<keyword evidence="1" id="KW-1003">Cell membrane</keyword>
<dbReference type="STRING" id="1324350.AOY20_11350"/>
<dbReference type="GO" id="GO:0015501">
    <property type="term" value="F:glutamate:sodium symporter activity"/>
    <property type="evidence" value="ECO:0007669"/>
    <property type="project" value="UniProtKB-UniRule"/>
</dbReference>
<dbReference type="PANTHER" id="PTHR36178">
    <property type="entry name" value="SLR0625 PROTEIN"/>
    <property type="match status" value="1"/>
</dbReference>
<feature type="transmembrane region" description="Helical" evidence="1">
    <location>
        <begin position="306"/>
        <end position="326"/>
    </location>
</feature>
<comment type="subcellular location">
    <subcellularLocation>
        <location evidence="1">Cell inner membrane</location>
        <topology evidence="1">Multi-pass membrane protein</topology>
    </subcellularLocation>
</comment>
<feature type="transmembrane region" description="Helical" evidence="1">
    <location>
        <begin position="159"/>
        <end position="179"/>
    </location>
</feature>
<keyword evidence="1" id="KW-0997">Cell inner membrane</keyword>
<feature type="transmembrane region" description="Helical" evidence="1">
    <location>
        <begin position="93"/>
        <end position="117"/>
    </location>
</feature>
<feature type="transmembrane region" description="Helical" evidence="1">
    <location>
        <begin position="217"/>
        <end position="235"/>
    </location>
</feature>
<dbReference type="AlphaFoldDB" id="A0A0N9VGH1"/>
<feature type="transmembrane region" description="Helical" evidence="1">
    <location>
        <begin position="333"/>
        <end position="350"/>
    </location>
</feature>
<keyword evidence="1" id="KW-0029">Amino-acid transport</keyword>
<keyword evidence="1" id="KW-0472">Membrane</keyword>
<keyword evidence="1" id="KW-0769">Symport</keyword>
<keyword evidence="1" id="KW-1133">Transmembrane helix</keyword>
<name>A0A0N9VGH1_9GAMM</name>
<keyword evidence="1" id="KW-0915">Sodium</keyword>
<dbReference type="GO" id="GO:0005886">
    <property type="term" value="C:plasma membrane"/>
    <property type="evidence" value="ECO:0007669"/>
    <property type="project" value="UniProtKB-SubCell"/>
</dbReference>
<dbReference type="Proteomes" id="UP000064939">
    <property type="component" value="Chromosome"/>
</dbReference>
<comment type="function">
    <text evidence="1">Catalyzes the sodium-dependent transport of glutamate.</text>
</comment>
<dbReference type="Pfam" id="PF03616">
    <property type="entry name" value="Glt_symporter"/>
    <property type="match status" value="1"/>
</dbReference>
<keyword evidence="1" id="KW-0812">Transmembrane</keyword>
<protein>
    <recommendedName>
        <fullName evidence="1 2">Sodium/glutamate symporter</fullName>
    </recommendedName>
</protein>
<proteinExistence type="inferred from homology"/>
<dbReference type="PANTHER" id="PTHR36178:SF1">
    <property type="entry name" value="SODIUM_GLUTAMATE SYMPORTER"/>
    <property type="match status" value="1"/>
</dbReference>
<organism evidence="3 4">
    <name type="scientific">Acinetobacter equi</name>
    <dbReference type="NCBI Taxonomy" id="1324350"/>
    <lineage>
        <taxon>Bacteria</taxon>
        <taxon>Pseudomonadati</taxon>
        <taxon>Pseudomonadota</taxon>
        <taxon>Gammaproteobacteria</taxon>
        <taxon>Moraxellales</taxon>
        <taxon>Moraxellaceae</taxon>
        <taxon>Acinetobacter</taxon>
    </lineage>
</organism>
<feature type="transmembrane region" description="Helical" evidence="1">
    <location>
        <begin position="274"/>
        <end position="294"/>
    </location>
</feature>
<feature type="transmembrane region" description="Helical" evidence="1">
    <location>
        <begin position="6"/>
        <end position="22"/>
    </location>
</feature>
<evidence type="ECO:0000313" key="4">
    <source>
        <dbReference type="Proteomes" id="UP000064939"/>
    </source>
</evidence>
<keyword evidence="4" id="KW-1185">Reference proteome</keyword>
<dbReference type="RefSeq" id="WP_054582598.1">
    <property type="nucleotide sequence ID" value="NZ_CP012808.1"/>
</dbReference>
<dbReference type="OrthoDB" id="4921038at2"/>
<reference evidence="3 4" key="1">
    <citation type="journal article" date="2015" name="Int. J. Syst. Evol. Microbiol.">
        <title>Acinetobacter equi sp. nov. isolated from horse faeces.</title>
        <authorList>
            <person name="Poppel M.T."/>
            <person name="Skiebe E."/>
            <person name="Laue M."/>
            <person name="Bergmann H."/>
            <person name="Ebersberger I."/>
            <person name="Garn T."/>
            <person name="Fruth A."/>
            <person name="Baumgardt S."/>
            <person name="Busse H.J."/>
            <person name="Wilharm G."/>
        </authorList>
    </citation>
    <scope>NUCLEOTIDE SEQUENCE [LARGE SCALE GENOMIC DNA]</scope>
    <source>
        <strain evidence="3 4">114</strain>
    </source>
</reference>
<feature type="transmembrane region" description="Helical" evidence="1">
    <location>
        <begin position="241"/>
        <end position="262"/>
    </location>
</feature>
<feature type="transmembrane region" description="Helical" evidence="1">
    <location>
        <begin position="370"/>
        <end position="394"/>
    </location>
</feature>
<evidence type="ECO:0000256" key="2">
    <source>
        <dbReference type="NCBIfam" id="TIGR00210"/>
    </source>
</evidence>
<evidence type="ECO:0000313" key="3">
    <source>
        <dbReference type="EMBL" id="ALH96729.1"/>
    </source>
</evidence>
<dbReference type="NCBIfam" id="TIGR00210">
    <property type="entry name" value="gltS"/>
    <property type="match status" value="1"/>
</dbReference>
<dbReference type="EMBL" id="CP012808">
    <property type="protein sequence ID" value="ALH96729.1"/>
    <property type="molecule type" value="Genomic_DNA"/>
</dbReference>
<accession>A0A0N9VGH1</accession>
<keyword evidence="1" id="KW-0406">Ion transport</keyword>
<keyword evidence="1" id="KW-0739">Sodium transport</keyword>
<sequence>MIVSTNYTLLIACVALALGMFAVKHTKFLRKNHIPEAVVGGFIVAVILFLINKITNYTFKFDTSLQSLLMITFFSSIGLSSDFSKLIKGGKPLLILVAIVTLLIITQNIVGITMAMLMNEDPFMGLIAGSITLSGGHGNAGAWGPILEQKYGVTGALELSMACATLGLIIGGLMGGPIARHLIKKVNIPKTTDEEKNTVENAFEAPKVSREINTKNVIETIFMLITCIVVGSYIGDLLKDSAFYLPTFVWCLFVGIFLRNALNHLFKKDVVEPTIDVLGSTSLSIYLAIALMSLKFSQLANMAGPVLLIIMVQTVVMILFACFITFKLMGKDYDAVVISAGHCGFGMGATPTAIANMQTVTKTFGPSHKAFLIVPMVGGFIIDISNSIFIKFFIGIIEKIT</sequence>
<keyword evidence="1" id="KW-0813">Transport</keyword>
<gene>
    <name evidence="1" type="primary">gltS</name>
    <name evidence="3" type="ORF">AOY20_11350</name>
</gene>
<feature type="transmembrane region" description="Helical" evidence="1">
    <location>
        <begin position="34"/>
        <end position="51"/>
    </location>
</feature>
<comment type="similarity">
    <text evidence="1">Belongs to the glutamate:Na(+) symporter (ESS) (TC 2.A.27) family.</text>
</comment>
<dbReference type="GO" id="GO:0015813">
    <property type="term" value="P:L-glutamate transmembrane transport"/>
    <property type="evidence" value="ECO:0007669"/>
    <property type="project" value="UniProtKB-UniRule"/>
</dbReference>
<dbReference type="KEGG" id="aei:AOY20_11350"/>
<dbReference type="InterPro" id="IPR004445">
    <property type="entry name" value="GltS"/>
</dbReference>
<evidence type="ECO:0000256" key="1">
    <source>
        <dbReference type="HAMAP-Rule" id="MF_02062"/>
    </source>
</evidence>
<dbReference type="HAMAP" id="MF_02062">
    <property type="entry name" value="GltS"/>
    <property type="match status" value="1"/>
</dbReference>